<comment type="caution">
    <text evidence="3">The sequence shown here is derived from an EMBL/GenBank/DDBJ whole genome shotgun (WGS) entry which is preliminary data.</text>
</comment>
<dbReference type="GO" id="GO:0003677">
    <property type="term" value="F:DNA binding"/>
    <property type="evidence" value="ECO:0007669"/>
    <property type="project" value="InterPro"/>
</dbReference>
<dbReference type="AlphaFoldDB" id="A0A062U599"/>
<evidence type="ECO:0000313" key="3">
    <source>
        <dbReference type="EMBL" id="KCZ55511.1"/>
    </source>
</evidence>
<dbReference type="PATRIC" id="fig|1280947.3.peg.3050"/>
<dbReference type="RefSeq" id="WP_051615561.1">
    <property type="nucleotide sequence ID" value="NZ_AWFG01000060.1"/>
</dbReference>
<evidence type="ECO:0000259" key="2">
    <source>
        <dbReference type="SMART" id="SM00470"/>
    </source>
</evidence>
<comment type="similarity">
    <text evidence="1">Belongs to the ParB family.</text>
</comment>
<dbReference type="Gene3D" id="3.90.1530.30">
    <property type="match status" value="1"/>
</dbReference>
<dbReference type="Proteomes" id="UP000027190">
    <property type="component" value="Unassembled WGS sequence"/>
</dbReference>
<sequence>MKALDYLLGPRPQMTLVVEESRVVEIWVDGRAPLIALQDYDWGETDSDAMRDAEGFPFTPINWKGPAWTLGLSLYPPEQEDNPMAQPALKTIPIEQLHISKLNMRHGRKAPDVSDILPSIREKGIRQTLLVRPEGDGYGVVAGRRRFHALQVIAAETCKPVLVPCTIMEADDDAAAVEASLIENVARLPATEMEQYNAFGKLAHAGRTVDEIAGHFGVTDLKVRRILALANLSSPIRSLYAKDEIDAETIRALTLATKAQQADWLALFRSETERAPMGRACKAWITGGSTITTDKALFDLATYDGRITTDLFGETGVFADADTFWKAQSAALAARIETYTDAGWREVQVLERGKYFASWDHVKRSRSRGGSVIVEVRHDGTVTFHEGYITQAEARKRDQRSRPGDTREAVDVKPEVSGPLAQYIGLHRHGAARATLLGHPGIALRLMVAHAIVGSALWTVRRHECRAGKDDIKASVTGSRASAEMTAAGDHVRSLFEAHGVSTLRANGDAYHLCQVFAALLGMDDTETMAVLSFVMADTLEACGPAVEAVAVATDTDMAAYWKPEPLFLDLVRDKRAINAIVAGIASPATAKAALTETGKAQKDLIWNRITGEGCEANPDWRPGWMQVPPSRLVTDAGSPPADAWARIASLFTSDATERSSEDVPVSGQDAA</sequence>
<dbReference type="eggNOG" id="COG1475">
    <property type="taxonomic scope" value="Bacteria"/>
</dbReference>
<dbReference type="NCBIfam" id="TIGR00180">
    <property type="entry name" value="parB_part"/>
    <property type="match status" value="1"/>
</dbReference>
<dbReference type="SMART" id="SM00470">
    <property type="entry name" value="ParB"/>
    <property type="match status" value="1"/>
</dbReference>
<dbReference type="STRING" id="1280947.HY30_18975"/>
<name>A0A062U599_9PROT</name>
<reference evidence="3 4" key="1">
    <citation type="journal article" date="2014" name="Antonie Van Leeuwenhoek">
        <title>Hyphomonas beringensis sp. nov. and Hyphomonas chukchiensis sp. nov., isolated from surface seawater of the Bering Sea and Chukchi Sea.</title>
        <authorList>
            <person name="Li C."/>
            <person name="Lai Q."/>
            <person name="Li G."/>
            <person name="Dong C."/>
            <person name="Wang J."/>
            <person name="Liao Y."/>
            <person name="Shao Z."/>
        </authorList>
    </citation>
    <scope>NUCLEOTIDE SEQUENCE [LARGE SCALE GENOMIC DNA]</scope>
    <source>
        <strain evidence="3 4">BH-BN04-4</strain>
    </source>
</reference>
<dbReference type="Gene3D" id="1.10.10.2830">
    <property type="match status" value="1"/>
</dbReference>
<accession>A0A062U599</accession>
<dbReference type="InterPro" id="IPR003115">
    <property type="entry name" value="ParB_N"/>
</dbReference>
<gene>
    <name evidence="3" type="ORF">HY30_18975</name>
</gene>
<dbReference type="PANTHER" id="PTHR33375">
    <property type="entry name" value="CHROMOSOME-PARTITIONING PROTEIN PARB-RELATED"/>
    <property type="match status" value="1"/>
</dbReference>
<dbReference type="SUPFAM" id="SSF110849">
    <property type="entry name" value="ParB/Sulfiredoxin"/>
    <property type="match status" value="1"/>
</dbReference>
<dbReference type="PANTHER" id="PTHR33375:SF7">
    <property type="entry name" value="CHROMOSOME 2-PARTITIONING PROTEIN PARB-RELATED"/>
    <property type="match status" value="1"/>
</dbReference>
<dbReference type="InterPro" id="IPR050336">
    <property type="entry name" value="Chromosome_partition/occlusion"/>
</dbReference>
<keyword evidence="4" id="KW-1185">Reference proteome</keyword>
<evidence type="ECO:0000256" key="1">
    <source>
        <dbReference type="ARBA" id="ARBA00006295"/>
    </source>
</evidence>
<dbReference type="InterPro" id="IPR004437">
    <property type="entry name" value="ParB/RepB/Spo0J"/>
</dbReference>
<dbReference type="Pfam" id="PF02195">
    <property type="entry name" value="ParB_N"/>
    <property type="match status" value="1"/>
</dbReference>
<protein>
    <recommendedName>
        <fullName evidence="2">ParB-like N-terminal domain-containing protein</fullName>
    </recommendedName>
</protein>
<proteinExistence type="inferred from homology"/>
<dbReference type="GO" id="GO:0005694">
    <property type="term" value="C:chromosome"/>
    <property type="evidence" value="ECO:0007669"/>
    <property type="project" value="TreeGrafter"/>
</dbReference>
<dbReference type="SUPFAM" id="SSF109709">
    <property type="entry name" value="KorB DNA-binding domain-like"/>
    <property type="match status" value="1"/>
</dbReference>
<dbReference type="GO" id="GO:0007059">
    <property type="term" value="P:chromosome segregation"/>
    <property type="evidence" value="ECO:0007669"/>
    <property type="project" value="TreeGrafter"/>
</dbReference>
<feature type="domain" description="ParB-like N-terminal" evidence="2">
    <location>
        <begin position="90"/>
        <end position="185"/>
    </location>
</feature>
<dbReference type="EMBL" id="AWFG01000060">
    <property type="protein sequence ID" value="KCZ55511.1"/>
    <property type="molecule type" value="Genomic_DNA"/>
</dbReference>
<organism evidence="3 4">
    <name type="scientific">Hyphomonas chukchiensis</name>
    <dbReference type="NCBI Taxonomy" id="1280947"/>
    <lineage>
        <taxon>Bacteria</taxon>
        <taxon>Pseudomonadati</taxon>
        <taxon>Pseudomonadota</taxon>
        <taxon>Alphaproteobacteria</taxon>
        <taxon>Hyphomonadales</taxon>
        <taxon>Hyphomonadaceae</taxon>
        <taxon>Hyphomonas</taxon>
    </lineage>
</organism>
<evidence type="ECO:0000313" key="4">
    <source>
        <dbReference type="Proteomes" id="UP000027190"/>
    </source>
</evidence>
<dbReference type="InterPro" id="IPR036086">
    <property type="entry name" value="ParB/Sulfiredoxin_sf"/>
</dbReference>